<evidence type="ECO:0000256" key="1">
    <source>
        <dbReference type="PROSITE-ProRule" id="PRU00339"/>
    </source>
</evidence>
<dbReference type="KEGG" id="oac:Oscil6304_3714"/>
<dbReference type="InterPro" id="IPR027417">
    <property type="entry name" value="P-loop_NTPase"/>
</dbReference>
<dbReference type="InParanoid" id="K9TMP5"/>
<dbReference type="InterPro" id="IPR011990">
    <property type="entry name" value="TPR-like_helical_dom_sf"/>
</dbReference>
<dbReference type="RefSeq" id="WP_015149901.1">
    <property type="nucleotide sequence ID" value="NC_019693.1"/>
</dbReference>
<sequence>MSDELLLRRKTTQVLWQLEEALINFIKNQGGETDGDKLYLTNFVTRAKKVVKGKSQEEHIIKLEKLCIDLEVFTIRNAIAHLNNEFHPCYWYRIAAIATDPSITHLNFLDVIQSWRDAEDGKLMSPPEEWITKPLWALPNNLPEQFDHTFTGLIGRKKELCDLTKLIVKSRWDFMAIVAAGGLGKTALLLEALAEIVRSPESAESIDRVLFLSSKTEQLTINGVQNIYSSSQTIQQVKTFIYQSLSGKLIYEVSESELVFEQICKEFNKERILLCLDNLETLLRDEPDAFGDFLENLPRAWRVIVTSRIQVYAAQTIALNPLDDNGSRRLAREYLFKRGAERLSEEEINNIVQSCNRIPLAIRLTIDGFIAGYKDLNQCISTANHQILEFSYKNLIEALSDVAYEVLECFFASPEPISRREAVYSLDISEDAISEAFMQLGRTSLVTKSNNKTEESYTLSESVRDLLLLNPLNISTRNQVQEKLRRRKQKLIEIQNSRGHKEKSPLSNDYIPESAPDTIKVIVATAFEELFWKHTGRHSLYEILQQIRQAINSYPNHQTLLYRVLGMILLELGDRTEGIASLQKAWEIEPRDIAAGLLLSKQFYNEPELAKSAAEHLVKLGWDDPKKSNSTLACFVVKNYCSSLIRLWETPQVIEYTNKWQNQEEQMRGSYGLMRVKALRESLYNDAKLNQIPKRLCEAIEILNQIFKSSEGYGGGYVYEGMKLLKELGKQARNNPGKFNTLVSSKFADFVDFHLVHMCQVHDILKLDSFEVRAWVKSISELPIDNGENPLKSERWKELLNETIEEAPVLKAEIESGWILVMVYYIPTLADNGNRKEFLFAKNSKTQQQYVIHRNKCQASLQKDWEEIKQYDSIEIVPDIADEDGKAIKVKKARWPKER</sequence>
<organism evidence="2 3">
    <name type="scientific">Oscillatoria acuminata PCC 6304</name>
    <dbReference type="NCBI Taxonomy" id="56110"/>
    <lineage>
        <taxon>Bacteria</taxon>
        <taxon>Bacillati</taxon>
        <taxon>Cyanobacteriota</taxon>
        <taxon>Cyanophyceae</taxon>
        <taxon>Oscillatoriophycideae</taxon>
        <taxon>Oscillatoriales</taxon>
        <taxon>Oscillatoriaceae</taxon>
        <taxon>Oscillatoria</taxon>
    </lineage>
</organism>
<dbReference type="PATRIC" id="fig|56110.3.peg.4467"/>
<dbReference type="SUPFAM" id="SSF52540">
    <property type="entry name" value="P-loop containing nucleoside triphosphate hydrolases"/>
    <property type="match status" value="1"/>
</dbReference>
<dbReference type="eggNOG" id="COG0457">
    <property type="taxonomic scope" value="Bacteria"/>
</dbReference>
<dbReference type="InterPro" id="IPR019734">
    <property type="entry name" value="TPR_rpt"/>
</dbReference>
<dbReference type="Gene3D" id="3.40.50.300">
    <property type="entry name" value="P-loop containing nucleotide triphosphate hydrolases"/>
    <property type="match status" value="1"/>
</dbReference>
<dbReference type="EMBL" id="CP003607">
    <property type="protein sequence ID" value="AFY83274.1"/>
    <property type="molecule type" value="Genomic_DNA"/>
</dbReference>
<dbReference type="GO" id="GO:0043531">
    <property type="term" value="F:ADP binding"/>
    <property type="evidence" value="ECO:0007669"/>
    <property type="project" value="InterPro"/>
</dbReference>
<reference evidence="2 3" key="1">
    <citation type="submission" date="2012-06" db="EMBL/GenBank/DDBJ databases">
        <title>Finished chromosome of genome of Oscillatoria acuminata PCC 6304.</title>
        <authorList>
            <consortium name="US DOE Joint Genome Institute"/>
            <person name="Gugger M."/>
            <person name="Coursin T."/>
            <person name="Rippka R."/>
            <person name="Tandeau De Marsac N."/>
            <person name="Huntemann M."/>
            <person name="Wei C.-L."/>
            <person name="Han J."/>
            <person name="Detter J.C."/>
            <person name="Han C."/>
            <person name="Tapia R."/>
            <person name="Davenport K."/>
            <person name="Daligault H."/>
            <person name="Erkkila T."/>
            <person name="Gu W."/>
            <person name="Munk A.C.C."/>
            <person name="Teshima H."/>
            <person name="Xu Y."/>
            <person name="Chain P."/>
            <person name="Chen A."/>
            <person name="Krypides N."/>
            <person name="Mavromatis K."/>
            <person name="Markowitz V."/>
            <person name="Szeto E."/>
            <person name="Ivanova N."/>
            <person name="Mikhailova N."/>
            <person name="Ovchinnikova G."/>
            <person name="Pagani I."/>
            <person name="Pati A."/>
            <person name="Goodwin L."/>
            <person name="Peters L."/>
            <person name="Pitluck S."/>
            <person name="Woyke T."/>
            <person name="Kerfeld C."/>
        </authorList>
    </citation>
    <scope>NUCLEOTIDE SEQUENCE [LARGE SCALE GENOMIC DNA]</scope>
    <source>
        <strain evidence="2 3">PCC 6304</strain>
    </source>
</reference>
<keyword evidence="3" id="KW-1185">Reference proteome</keyword>
<dbReference type="OrthoDB" id="505632at2"/>
<proteinExistence type="predicted"/>
<dbReference type="PANTHER" id="PTHR36766">
    <property type="entry name" value="PLANT BROAD-SPECTRUM MILDEW RESISTANCE PROTEIN RPW8"/>
    <property type="match status" value="1"/>
</dbReference>
<dbReference type="SUPFAM" id="SSF48452">
    <property type="entry name" value="TPR-like"/>
    <property type="match status" value="1"/>
</dbReference>
<dbReference type="AlphaFoldDB" id="K9TMP5"/>
<feature type="repeat" description="TPR" evidence="1">
    <location>
        <begin position="559"/>
        <end position="592"/>
    </location>
</feature>
<protein>
    <submittedName>
        <fullName evidence="2">NB-ARC domain-containing protein</fullName>
    </submittedName>
</protein>
<evidence type="ECO:0000313" key="2">
    <source>
        <dbReference type="EMBL" id="AFY83274.1"/>
    </source>
</evidence>
<keyword evidence="1" id="KW-0802">TPR repeat</keyword>
<gene>
    <name evidence="2" type="ORF">Oscil6304_3714</name>
</gene>
<dbReference type="PANTHER" id="PTHR36766:SF30">
    <property type="entry name" value="TIR-NBS TYPE DISEASE RESISTANCE PROTEIN-RELATED"/>
    <property type="match status" value="1"/>
</dbReference>
<name>K9TMP5_9CYAN</name>
<dbReference type="PROSITE" id="PS50005">
    <property type="entry name" value="TPR"/>
    <property type="match status" value="1"/>
</dbReference>
<dbReference type="Proteomes" id="UP000010367">
    <property type="component" value="Chromosome"/>
</dbReference>
<dbReference type="HOGENOM" id="CLU_015484_0_0_3"/>
<dbReference type="Gene3D" id="1.25.40.10">
    <property type="entry name" value="Tetratricopeptide repeat domain"/>
    <property type="match status" value="1"/>
</dbReference>
<dbReference type="STRING" id="56110.Oscil6304_3714"/>
<evidence type="ECO:0000313" key="3">
    <source>
        <dbReference type="Proteomes" id="UP000010367"/>
    </source>
</evidence>
<accession>K9TMP5</accession>